<keyword evidence="7" id="KW-0401">Integrin</keyword>
<dbReference type="InterPro" id="IPR028994">
    <property type="entry name" value="Integrin_alpha_N"/>
</dbReference>
<keyword evidence="4" id="KW-0325">Glycoprotein</keyword>
<dbReference type="SUPFAM" id="SSF69318">
    <property type="entry name" value="Integrin alpha N-terminal domain"/>
    <property type="match status" value="1"/>
</dbReference>
<protein>
    <submittedName>
        <fullName evidence="7">Integrin-like protein</fullName>
    </submittedName>
</protein>
<dbReference type="GO" id="GO:0016787">
    <property type="term" value="F:hydrolase activity"/>
    <property type="evidence" value="ECO:0007669"/>
    <property type="project" value="UniProtKB-KW"/>
</dbReference>
<evidence type="ECO:0000256" key="6">
    <source>
        <dbReference type="SAM" id="SignalP"/>
    </source>
</evidence>
<reference evidence="7 8" key="1">
    <citation type="submission" date="2016-07" db="EMBL/GenBank/DDBJ databases">
        <title>Draft genome of Streptomyces diastatochromogenes.</title>
        <authorList>
            <person name="Podduturi R."/>
            <person name="Lukassen M.B."/>
            <person name="Clausen N."/>
            <person name="Nielsen J.L."/>
            <person name="Jorgensen N.O."/>
        </authorList>
    </citation>
    <scope>NUCLEOTIDE SEQUENCE [LARGE SCALE GENOMIC DNA]</scope>
    <source>
        <strain evidence="7 8">DSM 40608</strain>
    </source>
</reference>
<dbReference type="OrthoDB" id="344301at2"/>
<dbReference type="Gene3D" id="2.130.10.130">
    <property type="entry name" value="Integrin alpha, N-terminal"/>
    <property type="match status" value="3"/>
</dbReference>
<keyword evidence="1 6" id="KW-0732">Signal</keyword>
<accession>A0A233SPX7</accession>
<dbReference type="PANTHER" id="PTHR23221">
    <property type="entry name" value="GLYCOSYLPHOSPHATIDYLINOSITOL PHOSPHOLIPASE D"/>
    <property type="match status" value="1"/>
</dbReference>
<evidence type="ECO:0000256" key="5">
    <source>
        <dbReference type="SAM" id="MobiDB-lite"/>
    </source>
</evidence>
<dbReference type="Pfam" id="PF01839">
    <property type="entry name" value="FG-GAP"/>
    <property type="match status" value="3"/>
</dbReference>
<evidence type="ECO:0000313" key="8">
    <source>
        <dbReference type="Proteomes" id="UP000215483"/>
    </source>
</evidence>
<feature type="signal peptide" evidence="6">
    <location>
        <begin position="1"/>
        <end position="23"/>
    </location>
</feature>
<proteinExistence type="predicted"/>
<dbReference type="EMBL" id="MCGQ01000008">
    <property type="protein sequence ID" value="OXY97710.1"/>
    <property type="molecule type" value="Genomic_DNA"/>
</dbReference>
<dbReference type="InterPro" id="IPR013519">
    <property type="entry name" value="Int_alpha_beta-p"/>
</dbReference>
<organism evidence="7 8">
    <name type="scientific">Streptomyces diastatochromogenes</name>
    <dbReference type="NCBI Taxonomy" id="42236"/>
    <lineage>
        <taxon>Bacteria</taxon>
        <taxon>Bacillati</taxon>
        <taxon>Actinomycetota</taxon>
        <taxon>Actinomycetes</taxon>
        <taxon>Kitasatosporales</taxon>
        <taxon>Streptomycetaceae</taxon>
        <taxon>Streptomyces</taxon>
    </lineage>
</organism>
<name>A0A233SPX7_STRDA</name>
<keyword evidence="2" id="KW-0677">Repeat</keyword>
<dbReference type="GO" id="GO:0007229">
    <property type="term" value="P:integrin-mediated signaling pathway"/>
    <property type="evidence" value="ECO:0007669"/>
    <property type="project" value="UniProtKB-KW"/>
</dbReference>
<sequence length="469" mass="47910">MRKRTSLLTAALLASGLTPLALAAPASAATAKYADDFNGDGYRDLALGDRSATVAGKKEAGAVVVVWGTAHGPDPARRSVITQNTPYIAGTAETNDFFGAKVTAADMNKDGYGDLVVTAPGEDDGAYHGTFTILWGSKSGLSEGTSFRSPSCKDCGFAKDVAVGDFTADGKQDVVAITDDYIYVLRGPFTKSGSRGTATNLDPVDGEDISPDLVVSGKVTKDGTADFAVLGYDSDTWTNRAWFYRGGSGGPTKPTRKIGLMGTGGLAWNSSTTIADFDKDGYGDLAVGLPTAGRGGTVRVYKGTSQGPSTTGTSFTQDTAGVPGTSESGDSFGSDVSAADTNGDGYPDLAVGVPGEVIGDHLFRAGAVTVLRGGKNGLTGTNARQYDTGTPGVAGDPGDENDAWFGASVLLRDFDRDGRAELVAAAWEIGRLHLLPGTASGPTGTGSTLFTPQSLGLGSRSSFAAALPD</sequence>
<dbReference type="SMART" id="SM00191">
    <property type="entry name" value="Int_alpha"/>
    <property type="match status" value="5"/>
</dbReference>
<evidence type="ECO:0000256" key="1">
    <source>
        <dbReference type="ARBA" id="ARBA00022729"/>
    </source>
</evidence>
<feature type="compositionally biased region" description="Low complexity" evidence="5">
    <location>
        <begin position="304"/>
        <end position="316"/>
    </location>
</feature>
<dbReference type="PROSITE" id="PS51470">
    <property type="entry name" value="FG_GAP"/>
    <property type="match status" value="2"/>
</dbReference>
<evidence type="ECO:0000256" key="3">
    <source>
        <dbReference type="ARBA" id="ARBA00022801"/>
    </source>
</evidence>
<dbReference type="Proteomes" id="UP000215483">
    <property type="component" value="Unassembled WGS sequence"/>
</dbReference>
<dbReference type="AlphaFoldDB" id="A0A233SPX7"/>
<dbReference type="InterPro" id="IPR013517">
    <property type="entry name" value="FG-GAP"/>
</dbReference>
<evidence type="ECO:0000256" key="4">
    <source>
        <dbReference type="ARBA" id="ARBA00023180"/>
    </source>
</evidence>
<evidence type="ECO:0000313" key="7">
    <source>
        <dbReference type="EMBL" id="OXY97710.1"/>
    </source>
</evidence>
<comment type="caution">
    <text evidence="7">The sequence shown here is derived from an EMBL/GenBank/DDBJ whole genome shotgun (WGS) entry which is preliminary data.</text>
</comment>
<gene>
    <name evidence="7" type="ORF">BEK98_09205</name>
</gene>
<dbReference type="PANTHER" id="PTHR23221:SF7">
    <property type="entry name" value="PHOSPHATIDYLINOSITOL-GLYCAN-SPECIFIC PHOSPHOLIPASE D"/>
    <property type="match status" value="1"/>
</dbReference>
<evidence type="ECO:0000256" key="2">
    <source>
        <dbReference type="ARBA" id="ARBA00022737"/>
    </source>
</evidence>
<feature type="region of interest" description="Disordered" evidence="5">
    <location>
        <begin position="304"/>
        <end position="340"/>
    </location>
</feature>
<keyword evidence="3" id="KW-0378">Hydrolase</keyword>
<keyword evidence="8" id="KW-1185">Reference proteome</keyword>
<feature type="chain" id="PRO_5012895644" evidence="6">
    <location>
        <begin position="24"/>
        <end position="469"/>
    </location>
</feature>